<feature type="transmembrane region" description="Helical" evidence="13">
    <location>
        <begin position="39"/>
        <end position="58"/>
    </location>
</feature>
<reference evidence="16" key="1">
    <citation type="submission" date="2017-05" db="UniProtKB">
        <authorList>
            <consortium name="EnsemblMetazoa"/>
        </authorList>
    </citation>
    <scope>IDENTIFICATION</scope>
</reference>
<feature type="domain" description="ABC transmembrane type-1" evidence="15">
    <location>
        <begin position="1761"/>
        <end position="2048"/>
    </location>
</feature>
<feature type="domain" description="ABC transporter" evidence="14">
    <location>
        <begin position="1236"/>
        <end position="1470"/>
    </location>
</feature>
<comment type="similarity">
    <text evidence="2">Belongs to the ABC transporter superfamily. ABCC family. Conjugate transporter (TC 3.A.1.208) subfamily.</text>
</comment>
<dbReference type="GO" id="GO:0000323">
    <property type="term" value="C:lytic vacuole"/>
    <property type="evidence" value="ECO:0007669"/>
    <property type="project" value="UniProtKB-ARBA"/>
</dbReference>
<dbReference type="PANTHER" id="PTHR24223">
    <property type="entry name" value="ATP-BINDING CASSETTE SUB-FAMILY C"/>
    <property type="match status" value="1"/>
</dbReference>
<evidence type="ECO:0000256" key="3">
    <source>
        <dbReference type="ARBA" id="ARBA00022448"/>
    </source>
</evidence>
<dbReference type="GO" id="GO:0005774">
    <property type="term" value="C:vacuolar membrane"/>
    <property type="evidence" value="ECO:0007669"/>
    <property type="project" value="UniProtKB-SubCell"/>
</dbReference>
<dbReference type="FunFam" id="1.20.1560.10:FF:000020">
    <property type="entry name" value="ABC metal ion transporter"/>
    <property type="match status" value="2"/>
</dbReference>
<evidence type="ECO:0000256" key="13">
    <source>
        <dbReference type="SAM" id="Phobius"/>
    </source>
</evidence>
<dbReference type="InterPro" id="IPR056227">
    <property type="entry name" value="TMD0_ABC"/>
</dbReference>
<feature type="transmembrane region" description="Helical" evidence="13">
    <location>
        <begin position="1500"/>
        <end position="1518"/>
    </location>
</feature>
<comment type="subcellular location">
    <subcellularLocation>
        <location evidence="1">Vacuole membrane</location>
        <topology evidence="1">Multi-pass membrane protein</topology>
    </subcellularLocation>
</comment>
<accession>A0A1X7UF00</accession>
<feature type="transmembrane region" description="Helical" evidence="13">
    <location>
        <begin position="1800"/>
        <end position="1819"/>
    </location>
</feature>
<feature type="transmembrane region" description="Helical" evidence="13">
    <location>
        <begin position="1050"/>
        <end position="1070"/>
    </location>
</feature>
<comment type="catalytic activity">
    <reaction evidence="12">
        <text>leukotriene C4(in) + ATP + H2O = leukotriene C4(out) + ADP + phosphate + H(+)</text>
        <dbReference type="Rhea" id="RHEA:38963"/>
        <dbReference type="ChEBI" id="CHEBI:15377"/>
        <dbReference type="ChEBI" id="CHEBI:15378"/>
        <dbReference type="ChEBI" id="CHEBI:30616"/>
        <dbReference type="ChEBI" id="CHEBI:43474"/>
        <dbReference type="ChEBI" id="CHEBI:57973"/>
        <dbReference type="ChEBI" id="CHEBI:456216"/>
    </reaction>
    <physiologicalReaction direction="left-to-right" evidence="12">
        <dbReference type="Rhea" id="RHEA:38964"/>
    </physiologicalReaction>
</comment>
<proteinExistence type="inferred from homology"/>
<dbReference type="FunFam" id="3.40.50.300:FF:000293">
    <property type="entry name" value="ATP binding cassette subfamily C member 1"/>
    <property type="match status" value="2"/>
</dbReference>
<feature type="transmembrane region" description="Helical" evidence="13">
    <location>
        <begin position="2413"/>
        <end position="2437"/>
    </location>
</feature>
<feature type="transmembrane region" description="Helical" evidence="13">
    <location>
        <begin position="561"/>
        <end position="579"/>
    </location>
</feature>
<dbReference type="InterPro" id="IPR036640">
    <property type="entry name" value="ABC1_TM_sf"/>
</dbReference>
<dbReference type="Pfam" id="PF00664">
    <property type="entry name" value="ABC_membrane"/>
    <property type="match status" value="4"/>
</dbReference>
<feature type="domain" description="ABC transmembrane type-1" evidence="15">
    <location>
        <begin position="304"/>
        <end position="591"/>
    </location>
</feature>
<dbReference type="InterPro" id="IPR011527">
    <property type="entry name" value="ABC1_TM_dom"/>
</dbReference>
<feature type="transmembrane region" description="Helical" evidence="13">
    <location>
        <begin position="2369"/>
        <end position="2393"/>
    </location>
</feature>
<dbReference type="PROSITE" id="PS00211">
    <property type="entry name" value="ABC_TRANSPORTER_1"/>
    <property type="match status" value="4"/>
</dbReference>
<dbReference type="GO" id="GO:0015431">
    <property type="term" value="F:ABC-type glutathione S-conjugate transporter activity"/>
    <property type="evidence" value="ECO:0007669"/>
    <property type="project" value="UniProtKB-EC"/>
</dbReference>
<feature type="transmembrane region" description="Helical" evidence="13">
    <location>
        <begin position="1565"/>
        <end position="1588"/>
    </location>
</feature>
<dbReference type="Pfam" id="PF24357">
    <property type="entry name" value="TMD0_ABC"/>
    <property type="match status" value="1"/>
</dbReference>
<feature type="transmembrane region" description="Helical" evidence="13">
    <location>
        <begin position="1875"/>
        <end position="1895"/>
    </location>
</feature>
<dbReference type="InParanoid" id="A0A1X7UF00"/>
<dbReference type="PROSITE" id="PS50929">
    <property type="entry name" value="ABC_TM1F"/>
    <property type="match status" value="4"/>
</dbReference>
<keyword evidence="9 13" id="KW-1133">Transmembrane helix</keyword>
<dbReference type="PANTHER" id="PTHR24223:SF443">
    <property type="entry name" value="MULTIDRUG-RESISTANCE LIKE PROTEIN 1, ISOFORM I"/>
    <property type="match status" value="1"/>
</dbReference>
<dbReference type="OrthoDB" id="6500128at2759"/>
<dbReference type="GO" id="GO:0016887">
    <property type="term" value="F:ATP hydrolysis activity"/>
    <property type="evidence" value="ECO:0007669"/>
    <property type="project" value="InterPro"/>
</dbReference>
<dbReference type="FunFam" id="1.20.1560.10:FF:000001">
    <property type="entry name" value="ATP-binding cassette subfamily C member 1"/>
    <property type="match status" value="2"/>
</dbReference>
<feature type="transmembrane region" description="Helical" evidence="13">
    <location>
        <begin position="1631"/>
        <end position="1652"/>
    </location>
</feature>
<evidence type="ECO:0000313" key="16">
    <source>
        <dbReference type="EnsemblMetazoa" id="Aqu2.1.26215_001"/>
    </source>
</evidence>
<dbReference type="SMART" id="SM00382">
    <property type="entry name" value="AAA"/>
    <property type="match status" value="4"/>
</dbReference>
<feature type="domain" description="ABC transporter" evidence="14">
    <location>
        <begin position="2695"/>
        <end position="2929"/>
    </location>
</feature>
<dbReference type="STRING" id="400682.A0A1X7UF00"/>
<dbReference type="InterPro" id="IPR050173">
    <property type="entry name" value="ABC_transporter_C-like"/>
</dbReference>
<evidence type="ECO:0000256" key="11">
    <source>
        <dbReference type="ARBA" id="ARBA00024220"/>
    </source>
</evidence>
<dbReference type="Pfam" id="PF00005">
    <property type="entry name" value="ABC_tran"/>
    <property type="match status" value="4"/>
</dbReference>
<feature type="domain" description="ABC transmembrane type-1" evidence="15">
    <location>
        <begin position="2374"/>
        <end position="2658"/>
    </location>
</feature>
<feature type="transmembrane region" description="Helical" evidence="13">
    <location>
        <begin position="2631"/>
        <end position="2650"/>
    </location>
</feature>
<dbReference type="InterPro" id="IPR027417">
    <property type="entry name" value="P-loop_NTPase"/>
</dbReference>
<feature type="transmembrane region" description="Helical" evidence="13">
    <location>
        <begin position="528"/>
        <end position="549"/>
    </location>
</feature>
<dbReference type="Gene3D" id="3.40.50.300">
    <property type="entry name" value="P-loop containing nucleotide triphosphate hydrolases"/>
    <property type="match status" value="4"/>
</dbReference>
<dbReference type="NCBIfam" id="NF010167">
    <property type="entry name" value="PRK13648.1"/>
    <property type="match status" value="4"/>
</dbReference>
<feature type="transmembrane region" description="Helical" evidence="13">
    <location>
        <begin position="1023"/>
        <end position="1044"/>
    </location>
</feature>
<dbReference type="CDD" id="cd03244">
    <property type="entry name" value="ABCC_MRP_domain2"/>
    <property type="match status" value="2"/>
</dbReference>
<evidence type="ECO:0000256" key="10">
    <source>
        <dbReference type="ARBA" id="ARBA00023136"/>
    </source>
</evidence>
<dbReference type="InterPro" id="IPR003593">
    <property type="entry name" value="AAA+_ATPase"/>
</dbReference>
<organism evidence="16">
    <name type="scientific">Amphimedon queenslandica</name>
    <name type="common">Sponge</name>
    <dbReference type="NCBI Taxonomy" id="400682"/>
    <lineage>
        <taxon>Eukaryota</taxon>
        <taxon>Metazoa</taxon>
        <taxon>Porifera</taxon>
        <taxon>Demospongiae</taxon>
        <taxon>Heteroscleromorpha</taxon>
        <taxon>Haplosclerida</taxon>
        <taxon>Niphatidae</taxon>
        <taxon>Amphimedon</taxon>
    </lineage>
</organism>
<feature type="transmembrane region" description="Helical" evidence="13">
    <location>
        <begin position="1772"/>
        <end position="1788"/>
    </location>
</feature>
<evidence type="ECO:0000256" key="12">
    <source>
        <dbReference type="ARBA" id="ARBA00047523"/>
    </source>
</evidence>
<evidence type="ECO:0000256" key="1">
    <source>
        <dbReference type="ARBA" id="ARBA00004128"/>
    </source>
</evidence>
<dbReference type="SUPFAM" id="SSF52540">
    <property type="entry name" value="P-loop containing nucleoside triphosphate hydrolases"/>
    <property type="match status" value="4"/>
</dbReference>
<feature type="transmembrane region" description="Helical" evidence="13">
    <location>
        <begin position="171"/>
        <end position="192"/>
    </location>
</feature>
<evidence type="ECO:0000256" key="8">
    <source>
        <dbReference type="ARBA" id="ARBA00022840"/>
    </source>
</evidence>
<dbReference type="CDD" id="cd03250">
    <property type="entry name" value="ABCC_MRP_domain1"/>
    <property type="match status" value="2"/>
</dbReference>
<name>A0A1X7UF00_AMPQE</name>
<dbReference type="Gene3D" id="1.20.1560.10">
    <property type="entry name" value="ABC transporter type 1, transmembrane domain"/>
    <property type="match status" value="4"/>
</dbReference>
<dbReference type="CDD" id="cd18603">
    <property type="entry name" value="ABC_6TM_MRP1_2_3_6_D2_like"/>
    <property type="match status" value="2"/>
</dbReference>
<dbReference type="CDD" id="cd18595">
    <property type="entry name" value="ABC_6TM_MRP1_2_3_6_D1_like"/>
    <property type="match status" value="2"/>
</dbReference>
<feature type="transmembrane region" description="Helical" evidence="13">
    <location>
        <begin position="108"/>
        <end position="128"/>
    </location>
</feature>
<keyword evidence="5 13" id="KW-0812">Transmembrane</keyword>
<dbReference type="InterPro" id="IPR017871">
    <property type="entry name" value="ABC_transporter-like_CS"/>
</dbReference>
<feature type="domain" description="ABC transporter" evidence="14">
    <location>
        <begin position="623"/>
        <end position="851"/>
    </location>
</feature>
<evidence type="ECO:0000256" key="6">
    <source>
        <dbReference type="ARBA" id="ARBA00022737"/>
    </source>
</evidence>
<keyword evidence="6" id="KW-0677">Repeat</keyword>
<evidence type="ECO:0000256" key="5">
    <source>
        <dbReference type="ARBA" id="ARBA00022692"/>
    </source>
</evidence>
<feature type="transmembrane region" description="Helical" evidence="13">
    <location>
        <begin position="1978"/>
        <end position="2003"/>
    </location>
</feature>
<feature type="transmembrane region" description="Helical" evidence="13">
    <location>
        <begin position="418"/>
        <end position="438"/>
    </location>
</feature>
<evidence type="ECO:0000259" key="14">
    <source>
        <dbReference type="PROSITE" id="PS50893"/>
    </source>
</evidence>
<feature type="transmembrane region" description="Helical" evidence="13">
    <location>
        <begin position="2015"/>
        <end position="2032"/>
    </location>
</feature>
<feature type="transmembrane region" description="Helical" evidence="13">
    <location>
        <begin position="70"/>
        <end position="96"/>
    </location>
</feature>
<evidence type="ECO:0000256" key="7">
    <source>
        <dbReference type="ARBA" id="ARBA00022741"/>
    </source>
</evidence>
<dbReference type="PROSITE" id="PS50893">
    <property type="entry name" value="ABC_TRANSPORTER_2"/>
    <property type="match status" value="4"/>
</dbReference>
<protein>
    <recommendedName>
        <fullName evidence="11">ABC-type glutathione-S-conjugate transporter</fullName>
        <ecNumber evidence="11">7.6.2.3</ecNumber>
    </recommendedName>
</protein>
<feature type="transmembrane region" description="Helical" evidence="13">
    <location>
        <begin position="1138"/>
        <end position="1157"/>
    </location>
</feature>
<feature type="transmembrane region" description="Helical" evidence="13">
    <location>
        <begin position="339"/>
        <end position="357"/>
    </location>
</feature>
<keyword evidence="10 13" id="KW-0472">Membrane</keyword>
<feature type="transmembrane region" description="Helical" evidence="13">
    <location>
        <begin position="907"/>
        <end position="928"/>
    </location>
</feature>
<keyword evidence="7" id="KW-0547">Nucleotide-binding</keyword>
<dbReference type="SUPFAM" id="SSF90123">
    <property type="entry name" value="ABC transporter transmembrane region"/>
    <property type="match status" value="4"/>
</dbReference>
<dbReference type="InterPro" id="IPR003439">
    <property type="entry name" value="ABC_transporter-like_ATP-bd"/>
</dbReference>
<dbReference type="EC" id="7.6.2.3" evidence="11"/>
<feature type="transmembrane region" description="Helical" evidence="13">
    <location>
        <begin position="2594"/>
        <end position="2616"/>
    </location>
</feature>
<evidence type="ECO:0000259" key="15">
    <source>
        <dbReference type="PROSITE" id="PS50929"/>
    </source>
</evidence>
<feature type="transmembrane region" description="Helical" evidence="13">
    <location>
        <begin position="2482"/>
        <end position="2503"/>
    </location>
</feature>
<feature type="transmembrane region" description="Helical" evidence="13">
    <location>
        <begin position="948"/>
        <end position="973"/>
    </location>
</feature>
<feature type="transmembrane region" description="Helical" evidence="13">
    <location>
        <begin position="1600"/>
        <end position="1619"/>
    </location>
</feature>
<keyword evidence="3" id="KW-0813">Transport</keyword>
<feature type="transmembrane region" description="Helical" evidence="13">
    <location>
        <begin position="315"/>
        <end position="332"/>
    </location>
</feature>
<sequence length="2936" mass="330824">MAVLTDLDQLCKPKVFWTSNKILGGRGTLNITLCFEDTAVLYGICIFFWVLATINFLCRKKREFVLIPFNLLLVTRVVLCFGIVLVAVCDFVYSVIVEMKNGGVPAYYFLSPIILAITMVIVILLLISEYKKGVRSSGPPVILWIGLVVYASIKMWTILAKADVTGIIEVFYFTTFSVEFFFFVLQLLLSFIPEPKSIDDYIRDTEYKPSPEGSASFFSLVTWWWLKSLMWKGSHKVLSHDDLYDINYEDKSEVTSIRFQKEWDKEVKRSGLVFVQGQSNKQSQKRREPSLVLALFRAYGLDIITGGFYKLCYDILIFINPLLLRLMVAYIHDKNQPAWNGYFYAVAMFLNALLHSLTYQQYFNHITVTGMRIRTGLIAAIYNKSLVLTRKSYQIRTIGEMVNLMSIDAHRFIETLSYFHMVWSGPLQIVVALVVLYWTMGFAILAGLAVLLLLLPFTLLVFLVGRYFQTKLMKAKDKRLKIINSIIGGIKVIKLYAWEIPFRNKVKELRNIELHNLRTISRIQAFSALTWFSTNTAVILVTFGTFLVINFSRSSTDFSLTAGKVFVVISLFDILRYPLTRLPMTIAYMIQANVSLKRLSSFLTAEELDPEGVERSEKYDESLDAVSITGGVFTWEDEADNFLLSNIELSVRPGELVAVVGPVGAGKSALISAILGEMNKINGHVVLRGRVAYVPQIAWILNATVKDNITFGKGFNNVLYNEVISTCALEADMEILPGGDMTEIGEKGINLSGGQKQRVSLARAVYQESDVYLLDDPLSAVDSHVGKHIFDNVIGPEGVLKNKVRILVTHSVRFLSQCDKIIVMNEGRISEVGTYSELLGHNGEFSVFLQNYGSTDESDEKKQNTEKIADKLEYFPDKDSKESTLLSDEKVQVGIVKMSVVFAYLKSFTFIIFLILLIFSFLSTGGYVGQLLWLAHWSNAGGNDNLTLFANLGIYATFGIVQSVSLLFASLTLSFGTVKASRRLHDEMLSSILRSPMSFFDTTPLGRLLNRFSKDIDAVDEKIPLFTNSFLITVFSTFGVITIISVASPWFLIVIVPITVFYLIVQRFYVATSRQLKRLEATSRSPIYSHFQESIDGISSIRAYNVAERFRLQSELHVDYNQIALYVSHSSIVRWLSVQLDFVGSVIVFSAAMFATLQRNYPHIFGFIDPGLAGMSISQAFLMTLLLAMVVRMTSDLESSLVSVERIKEYTELPNEAPEVIPDNRPDPNWPVDGSIQFDEYATRYRPGLDLVLKNVSCYIPGGQKVGVVGRTGAGKSSLTMSLFRIIEADKGSILIDGMDISKYGLRDLRSRLTIIPQDPLLFSGPLRFNLDPFDTCTDDEIWRALHNAHLSTYVQGLSRGLDHIVTEGGENLSVGQCQLVCLARALLRKTKILVLDEATAAVDLETDDLIQRTVRKEFSDCTILTIAHRINTIMDYDRVMVLDEGRIAEFDTPEKLLELRVMVESDLDEICRPNEFWKGNQVLGGNGTLNVSLCFEDTAIFYGVCLFFWILATVNFLCRKKRDFIHIPFNLLLVTRILLCCGIILISICDLGFAIYVKIFQDEATYFFISPAVLFATMVIVILLLISEYKKGVRSSGPPVILWIGLVVYGSIKMWTILAKAQVHGFIEKFYFFTFSLEYFVYLLLLMLSFIPEPKSSDDYLKHKPSPEESASFFSSVTWWWLKSLMWKGSRRVLSHDDLYDINYEDKSEVTSIRFQKEWDKEVKRSGLVFVQGQSNKQPQKRKEPSLVLALFRAYGLDIITGGFYKLCYDILIFVNPLILRLMIAYIHDKKEQAWNGYFYAMTMFFVALLLSLVYQQYFNSTSTTGMRIRTSLICAIYKKSLVLTRKSYQTRTIGEMVNLMSIDAHRFIETLSYFHMVWSGPLQIVVALVVLYWTMGLAILAGLAVLLLLLPFTLLVFLLGQRFQTKLMKAKDKRLRSIYGILSGIKVIKLYAWEFPFKQKIKELRNIELKCLRKIAIIQSFATLTWFSTSTVVTLTTFSTFMWIHSTIANPNYIMTAGKVFVTISLFDILRYPLTRLPMTVAYIIQANVSLKRIRSFLLEEELDLTGTDDSDTTTDGKEAVLIREGSFSWDKEEEKFMLSDIELSARPGELVAVVGPVGAGKSALISAILGEMNKINGHVVLKGRVAYVPQIAWILNATVKDNITFGKGFNNVLYNEVISTCALEADMEILPGGDMTEIGEKGINLSGGQKQRVSLARAVYQESDVYLLDDPLSAVDSHVGKHIFDNVIGPEGVLKNKVRILVTHSVRFLSQCDKIIVMNEGRISEVGTYSELLEHNGEFSVFLQNYGSTDESDEKKQSEISVPEEKGCFTDKIKKEQENSLIVNEKVHLGIVKISVIAAYIKSFSYISLCLVLLLYCLTAGGYLGQLLWLAHWSNAGGNDNLTLSANLGIYASLGMAQSFSFLFASLTLAFGTVKASRRLHAKMLSNILRSPMSFFDTTPLGRLLNRFSKDTSVIDEKISTFLSAFLTTVFSTVGVVIVISIASPWFLFATVPMSIFYLFVQRFYVATSRQLKRLEANSSSPIYSHFQESINGVTSIRAYNVQERFQLLSQAHVDYNQVALYYSYNAVVRWLSVQLDFVGALVIFLAAVLAALQRNYPQVFGFIDPGLAGMSISQAFMMTLLLSMVVRMTSDLESSLISVERIKEYTESPNEAPEIIPDNRPDPNWPVDGSIQFDEYATRYRPGLDLVLKNVSCYIPGGQKVGVVGRTGAGKSSLTMSLFRIIEADKGSILIDGMNISKYGLRDLRSRLTIIPQDPLLFLGTLRFNLDPFDTCTDDEIWRALRNAYLSDFVEKLSEGLKYSIAEGGENLSVGQCQLVCLARALLRKTKILVLDEATAAVDLETDDLIQRTVRKEFSDCTILTIAHRINTIMDYDKVMVLDEGRIAEFDTPEKLLELRGLFYNLVINAGITVSS</sequence>
<dbReference type="EnsemblMetazoa" id="Aqu2.1.26215_001">
    <property type="protein sequence ID" value="Aqu2.1.26215_001"/>
    <property type="gene ID" value="Aqu2.1.26215"/>
</dbReference>
<keyword evidence="4" id="KW-0926">Vacuole</keyword>
<feature type="transmembrane region" description="Helical" evidence="13">
    <location>
        <begin position="444"/>
        <end position="468"/>
    </location>
</feature>
<dbReference type="FunFam" id="3.40.50.300:FF:000074">
    <property type="entry name" value="Multidrug resistance-associated protein 5 isoform 1"/>
    <property type="match status" value="2"/>
</dbReference>
<feature type="transmembrane region" description="Helical" evidence="13">
    <location>
        <begin position="1902"/>
        <end position="1920"/>
    </location>
</feature>
<feature type="transmembrane region" description="Helical" evidence="13">
    <location>
        <begin position="1530"/>
        <end position="1558"/>
    </location>
</feature>
<keyword evidence="8" id="KW-0067">ATP-binding</keyword>
<evidence type="ECO:0000256" key="2">
    <source>
        <dbReference type="ARBA" id="ARBA00009726"/>
    </source>
</evidence>
<feature type="domain" description="ABC transporter" evidence="14">
    <location>
        <begin position="2085"/>
        <end position="2308"/>
    </location>
</feature>
<dbReference type="GO" id="GO:0005524">
    <property type="term" value="F:ATP binding"/>
    <property type="evidence" value="ECO:0007669"/>
    <property type="project" value="UniProtKB-KW"/>
</dbReference>
<evidence type="ECO:0000256" key="4">
    <source>
        <dbReference type="ARBA" id="ARBA00022554"/>
    </source>
</evidence>
<feature type="domain" description="ABC transmembrane type-1" evidence="15">
    <location>
        <begin position="914"/>
        <end position="1199"/>
    </location>
</feature>
<feature type="transmembrane region" description="Helical" evidence="13">
    <location>
        <begin position="140"/>
        <end position="159"/>
    </location>
</feature>
<feature type="transmembrane region" description="Helical" evidence="13">
    <location>
        <begin position="2509"/>
        <end position="2529"/>
    </location>
</feature>
<evidence type="ECO:0000256" key="9">
    <source>
        <dbReference type="ARBA" id="ARBA00022989"/>
    </source>
</evidence>